<organism evidence="2 3">
    <name type="scientific">Halomarina rubra</name>
    <dbReference type="NCBI Taxonomy" id="2071873"/>
    <lineage>
        <taxon>Archaea</taxon>
        <taxon>Methanobacteriati</taxon>
        <taxon>Methanobacteriota</taxon>
        <taxon>Stenosarchaea group</taxon>
        <taxon>Halobacteria</taxon>
        <taxon>Halobacteriales</taxon>
        <taxon>Natronomonadaceae</taxon>
        <taxon>Halomarina</taxon>
    </lineage>
</organism>
<protein>
    <recommendedName>
        <fullName evidence="1">PLAT domain-containing protein</fullName>
    </recommendedName>
</protein>
<feature type="domain" description="PLAT" evidence="1">
    <location>
        <begin position="118"/>
        <end position="152"/>
    </location>
</feature>
<comment type="caution">
    <text evidence="2">The sequence shown here is derived from an EMBL/GenBank/DDBJ whole genome shotgun (WGS) entry which is preliminary data.</text>
</comment>
<dbReference type="RefSeq" id="WP_250874721.1">
    <property type="nucleotide sequence ID" value="NZ_JALXFV010000008.1"/>
</dbReference>
<reference evidence="2 3" key="1">
    <citation type="journal article" date="2019" name="Int. J. Syst. Evol. Microbiol.">
        <title>The Global Catalogue of Microorganisms (GCM) 10K type strain sequencing project: providing services to taxonomists for standard genome sequencing and annotation.</title>
        <authorList>
            <consortium name="The Broad Institute Genomics Platform"/>
            <consortium name="The Broad Institute Genome Sequencing Center for Infectious Disease"/>
            <person name="Wu L."/>
            <person name="Ma J."/>
        </authorList>
    </citation>
    <scope>NUCLEOTIDE SEQUENCE [LARGE SCALE GENOMIC DNA]</scope>
    <source>
        <strain evidence="2 3">CGMCC 1.12563</strain>
    </source>
</reference>
<dbReference type="Proteomes" id="UP001597187">
    <property type="component" value="Unassembled WGS sequence"/>
</dbReference>
<evidence type="ECO:0000313" key="3">
    <source>
        <dbReference type="Proteomes" id="UP001597187"/>
    </source>
</evidence>
<dbReference type="AlphaFoldDB" id="A0ABD6B153"/>
<dbReference type="EMBL" id="JBHUDC010000008">
    <property type="protein sequence ID" value="MFD1514784.1"/>
    <property type="molecule type" value="Genomic_DNA"/>
</dbReference>
<name>A0ABD6B153_9EURY</name>
<accession>A0ABD6B153</accession>
<evidence type="ECO:0000259" key="1">
    <source>
        <dbReference type="PROSITE" id="PS50095"/>
    </source>
</evidence>
<dbReference type="PROSITE" id="PS51257">
    <property type="entry name" value="PROKAR_LIPOPROTEIN"/>
    <property type="match status" value="1"/>
</dbReference>
<dbReference type="PROSITE" id="PS50095">
    <property type="entry name" value="PLAT"/>
    <property type="match status" value="1"/>
</dbReference>
<dbReference type="InterPro" id="IPR001024">
    <property type="entry name" value="PLAT/LH2_dom"/>
</dbReference>
<sequence>MVRALHALLVCCVLLAGCTSGVGDAPASAGSENDGYTVAPGERVSVSFAFEDVRELHAEGTNVSSWPGEWDAVTVEAASLSPSPSAGVDTLPPYHLWDTPTDVDATFAFTASESAPPGEYTFDVTAWDDGNHSHENGTTESVTIRVVGNESG</sequence>
<proteinExistence type="predicted"/>
<gene>
    <name evidence="2" type="ORF">ACFSBT_15995</name>
</gene>
<evidence type="ECO:0000313" key="2">
    <source>
        <dbReference type="EMBL" id="MFD1514784.1"/>
    </source>
</evidence>
<keyword evidence="3" id="KW-1185">Reference proteome</keyword>